<sequence length="92" mass="10496">MRMWGSRRSCSPPPDDANLLSTAVPVSFSEWLSCVCHREKSSWHVDVVTHQRVNRQANARCSIISPHALHIAERLQSHSFRSALLHRQPAEQ</sequence>
<gene>
    <name evidence="1" type="ORF">GDO81_019629</name>
</gene>
<evidence type="ECO:0000313" key="1">
    <source>
        <dbReference type="EMBL" id="KAG8549834.1"/>
    </source>
</evidence>
<reference evidence="1" key="1">
    <citation type="thesis" date="2020" institute="ProQuest LLC" country="789 East Eisenhower Parkway, Ann Arbor, MI, USA">
        <title>Comparative Genomics and Chromosome Evolution.</title>
        <authorList>
            <person name="Mudd A.B."/>
        </authorList>
    </citation>
    <scope>NUCLEOTIDE SEQUENCE</scope>
    <source>
        <strain evidence="1">237g6f4</strain>
        <tissue evidence="1">Blood</tissue>
    </source>
</reference>
<dbReference type="EMBL" id="WNYA01000131">
    <property type="protein sequence ID" value="KAG8549834.1"/>
    <property type="molecule type" value="Genomic_DNA"/>
</dbReference>
<name>A0AAV6ZKA3_ENGPU</name>
<keyword evidence="2" id="KW-1185">Reference proteome</keyword>
<accession>A0AAV6ZKA3</accession>
<organism evidence="1 2">
    <name type="scientific">Engystomops pustulosus</name>
    <name type="common">Tungara frog</name>
    <name type="synonym">Physalaemus pustulosus</name>
    <dbReference type="NCBI Taxonomy" id="76066"/>
    <lineage>
        <taxon>Eukaryota</taxon>
        <taxon>Metazoa</taxon>
        <taxon>Chordata</taxon>
        <taxon>Craniata</taxon>
        <taxon>Vertebrata</taxon>
        <taxon>Euteleostomi</taxon>
        <taxon>Amphibia</taxon>
        <taxon>Batrachia</taxon>
        <taxon>Anura</taxon>
        <taxon>Neobatrachia</taxon>
        <taxon>Hyloidea</taxon>
        <taxon>Leptodactylidae</taxon>
        <taxon>Leiuperinae</taxon>
        <taxon>Engystomops</taxon>
    </lineage>
</organism>
<dbReference type="AlphaFoldDB" id="A0AAV6ZKA3"/>
<proteinExistence type="predicted"/>
<comment type="caution">
    <text evidence="1">The sequence shown here is derived from an EMBL/GenBank/DDBJ whole genome shotgun (WGS) entry which is preliminary data.</text>
</comment>
<protein>
    <submittedName>
        <fullName evidence="1">Uncharacterized protein</fullName>
    </submittedName>
</protein>
<dbReference type="Proteomes" id="UP000824782">
    <property type="component" value="Unassembled WGS sequence"/>
</dbReference>
<evidence type="ECO:0000313" key="2">
    <source>
        <dbReference type="Proteomes" id="UP000824782"/>
    </source>
</evidence>